<dbReference type="Pfam" id="PF04229">
    <property type="entry name" value="GrpB"/>
    <property type="match status" value="1"/>
</dbReference>
<dbReference type="InterPro" id="IPR043519">
    <property type="entry name" value="NT_sf"/>
</dbReference>
<dbReference type="OrthoDB" id="9799092at2"/>
<comment type="caution">
    <text evidence="1">The sequence shown here is derived from an EMBL/GenBank/DDBJ whole genome shotgun (WGS) entry which is preliminary data.</text>
</comment>
<evidence type="ECO:0000313" key="2">
    <source>
        <dbReference type="Proteomes" id="UP000281726"/>
    </source>
</evidence>
<protein>
    <submittedName>
        <fullName evidence="1">GrpB family protein</fullName>
    </submittedName>
</protein>
<dbReference type="InterPro" id="IPR007344">
    <property type="entry name" value="GrpB/CoaE"/>
</dbReference>
<reference evidence="1 2" key="1">
    <citation type="journal article" date="2004" name="Syst. Appl. Microbiol.">
        <title>Cryptoendolithic actinomycetes from antarctic sandstone rock samples: Micromonospora endolithica sp. nov. and two isolates related to Micromonospora coerulea Jensen 1932.</title>
        <authorList>
            <person name="Hirsch P."/>
            <person name="Mevs U."/>
            <person name="Kroppenstedt R.M."/>
            <person name="Schumann P."/>
            <person name="Stackebrandt E."/>
        </authorList>
    </citation>
    <scope>NUCLEOTIDE SEQUENCE [LARGE SCALE GENOMIC DNA]</scope>
    <source>
        <strain evidence="1 2">JCM 12677</strain>
    </source>
</reference>
<dbReference type="RefSeq" id="WP_120730707.1">
    <property type="nucleotide sequence ID" value="NZ_RBAK01000011.1"/>
</dbReference>
<organism evidence="1 2">
    <name type="scientific">Micromonospora endolithica</name>
    <dbReference type="NCBI Taxonomy" id="230091"/>
    <lineage>
        <taxon>Bacteria</taxon>
        <taxon>Bacillati</taxon>
        <taxon>Actinomycetota</taxon>
        <taxon>Actinomycetes</taxon>
        <taxon>Micromonosporales</taxon>
        <taxon>Micromonosporaceae</taxon>
        <taxon>Micromonospora</taxon>
    </lineage>
</organism>
<dbReference type="EMBL" id="RBAK01000011">
    <property type="protein sequence ID" value="RKN41415.1"/>
    <property type="molecule type" value="Genomic_DNA"/>
</dbReference>
<dbReference type="Gene3D" id="3.30.460.10">
    <property type="entry name" value="Beta Polymerase, domain 2"/>
    <property type="match status" value="1"/>
</dbReference>
<name>A0A3A9YZQ9_9ACTN</name>
<sequence length="181" mass="20111">MSTPVHIVDHDPRWFAEFRDLGACLRAALGDVALRIDHIGSTSIAGLAAKPVIDVQVSVRSLAPVDAYRPALLALGLIHRADNPDRTRRYFREAPGARRTHLHVRQLGSFGQQIPLLFRDYLRGHPAAAGEYATVKRRCAAEFRHDRGGYVQAKASFVWEVIRRADGWAQRVGWTPGPSDA</sequence>
<dbReference type="AlphaFoldDB" id="A0A3A9YZQ9"/>
<evidence type="ECO:0000313" key="1">
    <source>
        <dbReference type="EMBL" id="RKN41415.1"/>
    </source>
</evidence>
<proteinExistence type="predicted"/>
<accession>A0A3A9YZQ9</accession>
<keyword evidence="2" id="KW-1185">Reference proteome</keyword>
<dbReference type="PANTHER" id="PTHR34822">
    <property type="entry name" value="GRPB DOMAIN PROTEIN (AFU_ORTHOLOGUE AFUA_1G01530)"/>
    <property type="match status" value="1"/>
</dbReference>
<dbReference type="PANTHER" id="PTHR34822:SF1">
    <property type="entry name" value="GRPB FAMILY PROTEIN"/>
    <property type="match status" value="1"/>
</dbReference>
<gene>
    <name evidence="1" type="ORF">D7223_24020</name>
</gene>
<dbReference type="SUPFAM" id="SSF81301">
    <property type="entry name" value="Nucleotidyltransferase"/>
    <property type="match status" value="1"/>
</dbReference>
<dbReference type="Proteomes" id="UP000281726">
    <property type="component" value="Unassembled WGS sequence"/>
</dbReference>